<evidence type="ECO:0000256" key="1">
    <source>
        <dbReference type="SAM" id="Phobius"/>
    </source>
</evidence>
<keyword evidence="1" id="KW-0472">Membrane</keyword>
<keyword evidence="1" id="KW-0812">Transmembrane</keyword>
<organism evidence="2">
    <name type="scientific">Amphimedon queenslandica</name>
    <name type="common">Sponge</name>
    <dbReference type="NCBI Taxonomy" id="400682"/>
    <lineage>
        <taxon>Eukaryota</taxon>
        <taxon>Metazoa</taxon>
        <taxon>Porifera</taxon>
        <taxon>Demospongiae</taxon>
        <taxon>Heteroscleromorpha</taxon>
        <taxon>Haplosclerida</taxon>
        <taxon>Niphatidae</taxon>
        <taxon>Amphimedon</taxon>
    </lineage>
</organism>
<evidence type="ECO:0000313" key="2">
    <source>
        <dbReference type="EnsemblMetazoa" id="Aqu2.1.24878_001"/>
    </source>
</evidence>
<name>A0A1X7UB37_AMPQE</name>
<proteinExistence type="predicted"/>
<feature type="transmembrane region" description="Helical" evidence="1">
    <location>
        <begin position="7"/>
        <end position="26"/>
    </location>
</feature>
<protein>
    <submittedName>
        <fullName evidence="2">Uncharacterized protein</fullName>
    </submittedName>
</protein>
<keyword evidence="1" id="KW-1133">Transmembrane helix</keyword>
<reference evidence="2" key="1">
    <citation type="submission" date="2017-05" db="UniProtKB">
        <authorList>
            <consortium name="EnsemblMetazoa"/>
        </authorList>
    </citation>
    <scope>IDENTIFICATION</scope>
</reference>
<sequence>MRKGETLLHLLVFFPFPLFFLFPFVFPANRDGSI</sequence>
<accession>A0A1X7UB37</accession>
<dbReference type="AlphaFoldDB" id="A0A1X7UB37"/>
<dbReference type="EnsemblMetazoa" id="Aqu2.1.24878_001">
    <property type="protein sequence ID" value="Aqu2.1.24878_001"/>
    <property type="gene ID" value="Aqu2.1.24878"/>
</dbReference>
<dbReference type="InParanoid" id="A0A1X7UB37"/>